<organism evidence="8 9">
    <name type="scientific">Zophobas morio</name>
    <dbReference type="NCBI Taxonomy" id="2755281"/>
    <lineage>
        <taxon>Eukaryota</taxon>
        <taxon>Metazoa</taxon>
        <taxon>Ecdysozoa</taxon>
        <taxon>Arthropoda</taxon>
        <taxon>Hexapoda</taxon>
        <taxon>Insecta</taxon>
        <taxon>Pterygota</taxon>
        <taxon>Neoptera</taxon>
        <taxon>Endopterygota</taxon>
        <taxon>Coleoptera</taxon>
        <taxon>Polyphaga</taxon>
        <taxon>Cucujiformia</taxon>
        <taxon>Tenebrionidae</taxon>
        <taxon>Zophobas</taxon>
    </lineage>
</organism>
<dbReference type="FunFam" id="3.20.20.100:FF:000006">
    <property type="entry name" value="Aldo-keto reductase family 1 member A1"/>
    <property type="match status" value="1"/>
</dbReference>
<sequence length="327" mass="37327">MLLLNGSKLPSVGFGSNTGAPPEKGEELEKVIDSAIQTGYRHIDTAFFYRNEKIIGNTLQKWFKSGKLEREEIFITTKLPIFGVHPARVDYFIKQSLSNLQMDCIDLYLIHFPVGCKFQEGAMFARDENGDILMEGRTDHLAIWKKMEEHVNLGHIRYIGLSNYNISQISTLIKSAIIKPACLQVEIHPHLQQRDLVEFCHKNEITVVGFSPLGAADYNLRMKTYLPEYQDQQLPNLLGNQVIQSIAKKHSKSVAQVILRFLIQSGVVPIPKSRNSQRIKENFNIFDFMLDEHDTAALQDLEVGEDARISNFKGLIRKIENHPDYPF</sequence>
<keyword evidence="2" id="KW-0521">NADP</keyword>
<evidence type="ECO:0000313" key="9">
    <source>
        <dbReference type="Proteomes" id="UP001168821"/>
    </source>
</evidence>
<accession>A0AA38ICG7</accession>
<dbReference type="PRINTS" id="PR00069">
    <property type="entry name" value="ALDKETRDTASE"/>
</dbReference>
<reference evidence="8" key="1">
    <citation type="journal article" date="2023" name="G3 (Bethesda)">
        <title>Whole genome assemblies of Zophobas morio and Tenebrio molitor.</title>
        <authorList>
            <person name="Kaur S."/>
            <person name="Stinson S.A."/>
            <person name="diCenzo G.C."/>
        </authorList>
    </citation>
    <scope>NUCLEOTIDE SEQUENCE</scope>
    <source>
        <strain evidence="8">QUZm001</strain>
    </source>
</reference>
<comment type="similarity">
    <text evidence="1">Belongs to the aldo/keto reductase family.</text>
</comment>
<dbReference type="InterPro" id="IPR023210">
    <property type="entry name" value="NADP_OxRdtase_dom"/>
</dbReference>
<evidence type="ECO:0000256" key="3">
    <source>
        <dbReference type="ARBA" id="ARBA00023002"/>
    </source>
</evidence>
<evidence type="ECO:0000256" key="1">
    <source>
        <dbReference type="ARBA" id="ARBA00007905"/>
    </source>
</evidence>
<dbReference type="InterPro" id="IPR036812">
    <property type="entry name" value="NAD(P)_OxRdtase_dom_sf"/>
</dbReference>
<dbReference type="EMBL" id="JALNTZ010000005">
    <property type="protein sequence ID" value="KAJ3652016.1"/>
    <property type="molecule type" value="Genomic_DNA"/>
</dbReference>
<evidence type="ECO:0000259" key="7">
    <source>
        <dbReference type="Pfam" id="PF00248"/>
    </source>
</evidence>
<dbReference type="PIRSF" id="PIRSF000097">
    <property type="entry name" value="AKR"/>
    <property type="match status" value="1"/>
</dbReference>
<dbReference type="Gene3D" id="3.20.20.100">
    <property type="entry name" value="NADP-dependent oxidoreductase domain"/>
    <property type="match status" value="1"/>
</dbReference>
<dbReference type="PROSITE" id="PS00063">
    <property type="entry name" value="ALDOKETO_REDUCTASE_3"/>
    <property type="match status" value="1"/>
</dbReference>
<dbReference type="InterPro" id="IPR020471">
    <property type="entry name" value="AKR"/>
</dbReference>
<comment type="caution">
    <text evidence="8">The sequence shown here is derived from an EMBL/GenBank/DDBJ whole genome shotgun (WGS) entry which is preliminary data.</text>
</comment>
<dbReference type="InterPro" id="IPR018170">
    <property type="entry name" value="Aldo/ket_reductase_CS"/>
</dbReference>
<evidence type="ECO:0000256" key="6">
    <source>
        <dbReference type="PIRSR" id="PIRSR000097-3"/>
    </source>
</evidence>
<dbReference type="AlphaFoldDB" id="A0AA38ICG7"/>
<dbReference type="Pfam" id="PF00248">
    <property type="entry name" value="Aldo_ket_red"/>
    <property type="match status" value="1"/>
</dbReference>
<evidence type="ECO:0000256" key="4">
    <source>
        <dbReference type="PIRSR" id="PIRSR000097-1"/>
    </source>
</evidence>
<dbReference type="PROSITE" id="PS00798">
    <property type="entry name" value="ALDOKETO_REDUCTASE_1"/>
    <property type="match status" value="1"/>
</dbReference>
<gene>
    <name evidence="8" type="ORF">Zmor_018017</name>
</gene>
<name>A0AA38ICG7_9CUCU</name>
<dbReference type="PANTHER" id="PTHR11732">
    <property type="entry name" value="ALDO/KETO REDUCTASE"/>
    <property type="match status" value="1"/>
</dbReference>
<feature type="binding site" evidence="5">
    <location>
        <position position="111"/>
    </location>
    <ligand>
        <name>substrate</name>
    </ligand>
</feature>
<dbReference type="GO" id="GO:0016491">
    <property type="term" value="F:oxidoreductase activity"/>
    <property type="evidence" value="ECO:0007669"/>
    <property type="project" value="UniProtKB-KW"/>
</dbReference>
<proteinExistence type="inferred from homology"/>
<keyword evidence="3" id="KW-0560">Oxidoreductase</keyword>
<evidence type="ECO:0000256" key="2">
    <source>
        <dbReference type="ARBA" id="ARBA00022857"/>
    </source>
</evidence>
<dbReference type="SUPFAM" id="SSF51430">
    <property type="entry name" value="NAD(P)-linked oxidoreductase"/>
    <property type="match status" value="1"/>
</dbReference>
<dbReference type="Proteomes" id="UP001168821">
    <property type="component" value="Unassembled WGS sequence"/>
</dbReference>
<evidence type="ECO:0000256" key="5">
    <source>
        <dbReference type="PIRSR" id="PIRSR000097-2"/>
    </source>
</evidence>
<feature type="active site" description="Proton donor" evidence="4">
    <location>
        <position position="49"/>
    </location>
</feature>
<feature type="site" description="Lowers pKa of active site Tyr" evidence="6">
    <location>
        <position position="78"/>
    </location>
</feature>
<dbReference type="PROSITE" id="PS00062">
    <property type="entry name" value="ALDOKETO_REDUCTASE_2"/>
    <property type="match status" value="1"/>
</dbReference>
<protein>
    <recommendedName>
        <fullName evidence="7">NADP-dependent oxidoreductase domain-containing protein</fullName>
    </recommendedName>
</protein>
<feature type="domain" description="NADP-dependent oxidoreductase" evidence="7">
    <location>
        <begin position="22"/>
        <end position="301"/>
    </location>
</feature>
<evidence type="ECO:0000313" key="8">
    <source>
        <dbReference type="EMBL" id="KAJ3652016.1"/>
    </source>
</evidence>
<keyword evidence="9" id="KW-1185">Reference proteome</keyword>